<evidence type="ECO:0000256" key="1">
    <source>
        <dbReference type="SAM" id="SignalP"/>
    </source>
</evidence>
<name>A0A8C5S4V0_LATLA</name>
<accession>A0A8C5S4V0</accession>
<keyword evidence="1" id="KW-0732">Signal</keyword>
<feature type="chain" id="PRO_5034468911" description="Cathepsin C exclusion domain-containing protein" evidence="1">
    <location>
        <begin position="24"/>
        <end position="132"/>
    </location>
</feature>
<protein>
    <recommendedName>
        <fullName evidence="2">Cathepsin C exclusion domain-containing protein</fullName>
    </recommendedName>
</protein>
<sequence length="132" mass="14919">MARLAAWLSFFLAVLLQFGPCTADTPANCTFEDLEGTWVLQVRSGQGPPTREINCSDVGPVEKKITVHLQKLDIAEDDRGNYGFFTIIYNQGFEIVLNNYKWFAFFKVNEDSFSRNSYAIYPRIPKLLGAIG</sequence>
<dbReference type="Proteomes" id="UP000694406">
    <property type="component" value="Unplaced"/>
</dbReference>
<dbReference type="GeneTree" id="ENSGT00940000155787"/>
<dbReference type="AlphaFoldDB" id="A0A8C5S4V0"/>
<dbReference type="InterPro" id="IPR036496">
    <property type="entry name" value="CathepsinC_exc_dom_sf"/>
</dbReference>
<feature type="signal peptide" evidence="1">
    <location>
        <begin position="1"/>
        <end position="23"/>
    </location>
</feature>
<evidence type="ECO:0000313" key="3">
    <source>
        <dbReference type="Ensembl" id="ENSLLTP00000012302.1"/>
    </source>
</evidence>
<dbReference type="Gene3D" id="2.40.128.80">
    <property type="entry name" value="Cathepsin C, exclusion domain"/>
    <property type="match status" value="1"/>
</dbReference>
<keyword evidence="4" id="KW-1185">Reference proteome</keyword>
<proteinExistence type="predicted"/>
<reference evidence="3" key="2">
    <citation type="submission" date="2025-09" db="UniProtKB">
        <authorList>
            <consortium name="Ensembl"/>
        </authorList>
    </citation>
    <scope>IDENTIFICATION</scope>
</reference>
<reference evidence="3" key="1">
    <citation type="submission" date="2025-08" db="UniProtKB">
        <authorList>
            <consortium name="Ensembl"/>
        </authorList>
    </citation>
    <scope>IDENTIFICATION</scope>
</reference>
<dbReference type="SUPFAM" id="SSF75001">
    <property type="entry name" value="Dipeptidyl peptidase I (cathepsin C), exclusion domain"/>
    <property type="match status" value="1"/>
</dbReference>
<organism evidence="3 4">
    <name type="scientific">Laticauda laticaudata</name>
    <name type="common">Blue-ringed sea krait</name>
    <name type="synonym">Blue-lipped sea krait</name>
    <dbReference type="NCBI Taxonomy" id="8630"/>
    <lineage>
        <taxon>Eukaryota</taxon>
        <taxon>Metazoa</taxon>
        <taxon>Chordata</taxon>
        <taxon>Craniata</taxon>
        <taxon>Vertebrata</taxon>
        <taxon>Euteleostomi</taxon>
        <taxon>Lepidosauria</taxon>
        <taxon>Squamata</taxon>
        <taxon>Bifurcata</taxon>
        <taxon>Unidentata</taxon>
        <taxon>Episquamata</taxon>
        <taxon>Toxicofera</taxon>
        <taxon>Serpentes</taxon>
        <taxon>Colubroidea</taxon>
        <taxon>Elapidae</taxon>
        <taxon>Laticaudinae</taxon>
        <taxon>Laticauda</taxon>
    </lineage>
</organism>
<evidence type="ECO:0000259" key="2">
    <source>
        <dbReference type="Pfam" id="PF08773"/>
    </source>
</evidence>
<evidence type="ECO:0000313" key="4">
    <source>
        <dbReference type="Proteomes" id="UP000694406"/>
    </source>
</evidence>
<dbReference type="Pfam" id="PF08773">
    <property type="entry name" value="CathepsinC_exc"/>
    <property type="match status" value="1"/>
</dbReference>
<dbReference type="Ensembl" id="ENSLLTT00000012776.1">
    <property type="protein sequence ID" value="ENSLLTP00000012302.1"/>
    <property type="gene ID" value="ENSLLTG00000009422.1"/>
</dbReference>
<dbReference type="InterPro" id="IPR014882">
    <property type="entry name" value="CathepsinC_exc"/>
</dbReference>
<feature type="domain" description="Cathepsin C exclusion" evidence="2">
    <location>
        <begin position="24"/>
        <end position="116"/>
    </location>
</feature>